<organism evidence="2 3">
    <name type="scientific">Thiomicrorhabdus xiamenensis</name>
    <dbReference type="NCBI Taxonomy" id="2739063"/>
    <lineage>
        <taxon>Bacteria</taxon>
        <taxon>Pseudomonadati</taxon>
        <taxon>Pseudomonadota</taxon>
        <taxon>Gammaproteobacteria</taxon>
        <taxon>Thiotrichales</taxon>
        <taxon>Piscirickettsiaceae</taxon>
        <taxon>Thiomicrorhabdus</taxon>
    </lineage>
</organism>
<evidence type="ECO:0008006" key="4">
    <source>
        <dbReference type="Google" id="ProtNLM"/>
    </source>
</evidence>
<dbReference type="RefSeq" id="WP_173283957.1">
    <property type="nucleotide sequence ID" value="NZ_CP054020.1"/>
</dbReference>
<dbReference type="Proteomes" id="UP000504724">
    <property type="component" value="Chromosome"/>
</dbReference>
<keyword evidence="1" id="KW-0732">Signal</keyword>
<reference evidence="2 3" key="1">
    <citation type="submission" date="2020-05" db="EMBL/GenBank/DDBJ databases">
        <title>Thiomicrorhabdus sediminis sp.nov. and Thiomicrorhabdus xiamenensis sp.nov., novel sulfur-oxidizing bacteria isolated from coastal sediment.</title>
        <authorList>
            <person name="Liu X."/>
        </authorList>
    </citation>
    <scope>NUCLEOTIDE SEQUENCE [LARGE SCALE GENOMIC DNA]</scope>
    <source>
        <strain evidence="2 3">G2</strain>
    </source>
</reference>
<proteinExistence type="predicted"/>
<feature type="signal peptide" evidence="1">
    <location>
        <begin position="1"/>
        <end position="24"/>
    </location>
</feature>
<evidence type="ECO:0000313" key="3">
    <source>
        <dbReference type="Proteomes" id="UP000504724"/>
    </source>
</evidence>
<evidence type="ECO:0000313" key="2">
    <source>
        <dbReference type="EMBL" id="QKI88361.1"/>
    </source>
</evidence>
<dbReference type="EMBL" id="CP054020">
    <property type="protein sequence ID" value="QKI88361.1"/>
    <property type="molecule type" value="Genomic_DNA"/>
</dbReference>
<protein>
    <recommendedName>
        <fullName evidence="4">DUF302 domain-containing protein</fullName>
    </recommendedName>
</protein>
<keyword evidence="3" id="KW-1185">Reference proteome</keyword>
<accession>A0A7D4SMB8</accession>
<dbReference type="KEGG" id="txa:HQN79_01610"/>
<feature type="chain" id="PRO_5028845050" description="DUF302 domain-containing protein" evidence="1">
    <location>
        <begin position="25"/>
        <end position="157"/>
    </location>
</feature>
<sequence length="157" mass="17376">MTSVRKFGYFMAAMALSLSSFSVAAQSVPATEFQDQFEESIALNAQTTWVLLSSDKASGKLVKDSLDALGLEDLEAKKGLYIADVSAMPSLITKMFALPKMKKYAFQMAVVNDESQLQAWPREAEKVSAIRLNALEITSVEYFDSAEALQAWIKQQF</sequence>
<dbReference type="AlphaFoldDB" id="A0A7D4SMB8"/>
<name>A0A7D4SMB8_9GAMM</name>
<gene>
    <name evidence="2" type="ORF">HQN79_01610</name>
</gene>
<evidence type="ECO:0000256" key="1">
    <source>
        <dbReference type="SAM" id="SignalP"/>
    </source>
</evidence>